<evidence type="ECO:0000259" key="2">
    <source>
        <dbReference type="PROSITE" id="PS50006"/>
    </source>
</evidence>
<name>A0A4Q9GMR7_9MICO</name>
<protein>
    <submittedName>
        <fullName evidence="3">FHA domain-containing protein</fullName>
    </submittedName>
</protein>
<evidence type="ECO:0000313" key="3">
    <source>
        <dbReference type="EMBL" id="TBN56082.1"/>
    </source>
</evidence>
<organism evidence="3 4">
    <name type="scientific">Glaciihabitans arcticus</name>
    <dbReference type="NCBI Taxonomy" id="2668039"/>
    <lineage>
        <taxon>Bacteria</taxon>
        <taxon>Bacillati</taxon>
        <taxon>Actinomycetota</taxon>
        <taxon>Actinomycetes</taxon>
        <taxon>Micrococcales</taxon>
        <taxon>Microbacteriaceae</taxon>
        <taxon>Glaciihabitans</taxon>
    </lineage>
</organism>
<dbReference type="SMART" id="SM00240">
    <property type="entry name" value="FHA"/>
    <property type="match status" value="1"/>
</dbReference>
<comment type="caution">
    <text evidence="3">The sequence shown here is derived from an EMBL/GenBank/DDBJ whole genome shotgun (WGS) entry which is preliminary data.</text>
</comment>
<accession>A0A4Q9GMR7</accession>
<evidence type="ECO:0000256" key="1">
    <source>
        <dbReference type="ARBA" id="ARBA00022553"/>
    </source>
</evidence>
<proteinExistence type="predicted"/>
<dbReference type="SUPFAM" id="SSF49879">
    <property type="entry name" value="SMAD/FHA domain"/>
    <property type="match status" value="1"/>
</dbReference>
<sequence>MSEENPFLIGAPPGFITPPPAAAEPEKVEKPEVIHLPPGLETVTYKVAPSRGVETSDAPLINSALFPTPGAAILPVGVPQVVGEEPEAITTEAALPTEVTSAHELPAAGVPVVAAATWRLVLPNADPLAVEGAVLLGRNPEALPEYPMAALAKIVDPNRSVSKSHALLGVDGTGLWVADLGSTNGTFVRTPTGGDARVEPGAPVYAPAGSSIELGQYRVQVAFD</sequence>
<dbReference type="Gene3D" id="2.60.200.20">
    <property type="match status" value="1"/>
</dbReference>
<dbReference type="EMBL" id="SISG01000001">
    <property type="protein sequence ID" value="TBN56082.1"/>
    <property type="molecule type" value="Genomic_DNA"/>
</dbReference>
<dbReference type="RefSeq" id="WP_130980193.1">
    <property type="nucleotide sequence ID" value="NZ_SISG01000001.1"/>
</dbReference>
<evidence type="ECO:0000313" key="4">
    <source>
        <dbReference type="Proteomes" id="UP000294194"/>
    </source>
</evidence>
<gene>
    <name evidence="3" type="ORF">EYE40_00975</name>
</gene>
<dbReference type="AlphaFoldDB" id="A0A4Q9GMR7"/>
<dbReference type="CDD" id="cd00060">
    <property type="entry name" value="FHA"/>
    <property type="match status" value="1"/>
</dbReference>
<dbReference type="PROSITE" id="PS50006">
    <property type="entry name" value="FHA_DOMAIN"/>
    <property type="match status" value="1"/>
</dbReference>
<feature type="domain" description="FHA" evidence="2">
    <location>
        <begin position="134"/>
        <end position="188"/>
    </location>
</feature>
<dbReference type="Proteomes" id="UP000294194">
    <property type="component" value="Unassembled WGS sequence"/>
</dbReference>
<dbReference type="InterPro" id="IPR000253">
    <property type="entry name" value="FHA_dom"/>
</dbReference>
<keyword evidence="1" id="KW-0597">Phosphoprotein</keyword>
<keyword evidence="4" id="KW-1185">Reference proteome</keyword>
<dbReference type="InterPro" id="IPR008984">
    <property type="entry name" value="SMAD_FHA_dom_sf"/>
</dbReference>
<reference evidence="4" key="1">
    <citation type="submission" date="2019-02" db="EMBL/GenBank/DDBJ databases">
        <title>Glaciihabitans arcticus sp. nov., a psychrotolerant bacterium isolated from polar soil.</title>
        <authorList>
            <person name="Dahal R.H."/>
        </authorList>
    </citation>
    <scope>NUCLEOTIDE SEQUENCE [LARGE SCALE GENOMIC DNA]</scope>
    <source>
        <strain evidence="4">RP-3-7</strain>
    </source>
</reference>
<dbReference type="Pfam" id="PF00498">
    <property type="entry name" value="FHA"/>
    <property type="match status" value="1"/>
</dbReference>